<dbReference type="GO" id="GO:0003676">
    <property type="term" value="F:nucleic acid binding"/>
    <property type="evidence" value="ECO:0007669"/>
    <property type="project" value="InterPro"/>
</dbReference>
<dbReference type="OrthoDB" id="7902892at2759"/>
<name>A0A1W0W8C3_HYPEX</name>
<dbReference type="Gene3D" id="3.30.420.10">
    <property type="entry name" value="Ribonuclease H-like superfamily/Ribonuclease H"/>
    <property type="match status" value="1"/>
</dbReference>
<sequence>MPCFIQNADIPSNGSDLNPLNYFMWSLLKERVNKHELISIFNRLAKILKDEWEVISQQVIHDSIDYWMSRVHKVEKARRSHIE</sequence>
<keyword evidence="2" id="KW-1185">Reference proteome</keyword>
<accession>A0A1W0W8C3</accession>
<gene>
    <name evidence="1" type="ORF">BV898_14279</name>
</gene>
<dbReference type="InterPro" id="IPR036397">
    <property type="entry name" value="RNaseH_sf"/>
</dbReference>
<reference evidence="2" key="1">
    <citation type="submission" date="2017-01" db="EMBL/GenBank/DDBJ databases">
        <title>Comparative genomics of anhydrobiosis in the tardigrade Hypsibius dujardini.</title>
        <authorList>
            <person name="Yoshida Y."/>
            <person name="Koutsovoulos G."/>
            <person name="Laetsch D."/>
            <person name="Stevens L."/>
            <person name="Kumar S."/>
            <person name="Horikawa D."/>
            <person name="Ishino K."/>
            <person name="Komine S."/>
            <person name="Tomita M."/>
            <person name="Blaxter M."/>
            <person name="Arakawa K."/>
        </authorList>
    </citation>
    <scope>NUCLEOTIDE SEQUENCE [LARGE SCALE GENOMIC DNA]</scope>
    <source>
        <strain evidence="2">Z151</strain>
    </source>
</reference>
<evidence type="ECO:0000313" key="2">
    <source>
        <dbReference type="Proteomes" id="UP000192578"/>
    </source>
</evidence>
<dbReference type="EMBL" id="MTYJ01000172">
    <property type="protein sequence ID" value="OQV11402.1"/>
    <property type="molecule type" value="Genomic_DNA"/>
</dbReference>
<dbReference type="Proteomes" id="UP000192578">
    <property type="component" value="Unassembled WGS sequence"/>
</dbReference>
<proteinExistence type="predicted"/>
<comment type="caution">
    <text evidence="1">The sequence shown here is derived from an EMBL/GenBank/DDBJ whole genome shotgun (WGS) entry which is preliminary data.</text>
</comment>
<evidence type="ECO:0008006" key="3">
    <source>
        <dbReference type="Google" id="ProtNLM"/>
    </source>
</evidence>
<dbReference type="AlphaFoldDB" id="A0A1W0W8C3"/>
<organism evidence="1 2">
    <name type="scientific">Hypsibius exemplaris</name>
    <name type="common">Freshwater tardigrade</name>
    <dbReference type="NCBI Taxonomy" id="2072580"/>
    <lineage>
        <taxon>Eukaryota</taxon>
        <taxon>Metazoa</taxon>
        <taxon>Ecdysozoa</taxon>
        <taxon>Tardigrada</taxon>
        <taxon>Eutardigrada</taxon>
        <taxon>Parachela</taxon>
        <taxon>Hypsibioidea</taxon>
        <taxon>Hypsibiidae</taxon>
        <taxon>Hypsibius</taxon>
    </lineage>
</organism>
<protein>
    <recommendedName>
        <fullName evidence="3">DDE-1 domain-containing protein</fullName>
    </recommendedName>
</protein>
<evidence type="ECO:0000313" key="1">
    <source>
        <dbReference type="EMBL" id="OQV11402.1"/>
    </source>
</evidence>